<dbReference type="Pfam" id="PF03184">
    <property type="entry name" value="DDE_1"/>
    <property type="match status" value="1"/>
</dbReference>
<sequence>MKKQKRHILLFLDNAPVHPQDVRLENKKLKFFPVNTTARIQPLDQGIIRAFKAYYRRNLVKHIIASGGVAVTADDINITALDAVYWIQNAWDAVTETTIRNTFKSAGFETRPTVNDMLQGVFITNEIICTDDKSIEELDRVLKHLTIGGKSMSGYDYVGIDDNAPSFNEWNEPADKLLSINGITNEDADSNEDQQNDDLPSEEPPSLSECLHLVRRLRLFSTMQQPDLHSFIIQLQSKLTDALLDSSLSKQRSITDYFKYSPVEVHKNLMK</sequence>
<dbReference type="InterPro" id="IPR004875">
    <property type="entry name" value="DDE_SF_endonuclease_dom"/>
</dbReference>
<evidence type="ECO:0000313" key="3">
    <source>
        <dbReference type="EMBL" id="CAF4056756.1"/>
    </source>
</evidence>
<dbReference type="PANTHER" id="PTHR19303">
    <property type="entry name" value="TRANSPOSON"/>
    <property type="match status" value="1"/>
</dbReference>
<dbReference type="PANTHER" id="PTHR19303:SF73">
    <property type="entry name" value="PROTEIN PDC2"/>
    <property type="match status" value="1"/>
</dbReference>
<dbReference type="EMBL" id="CAJOBD010006275">
    <property type="protein sequence ID" value="CAF4056756.1"/>
    <property type="molecule type" value="Genomic_DNA"/>
</dbReference>
<evidence type="ECO:0000259" key="2">
    <source>
        <dbReference type="Pfam" id="PF03184"/>
    </source>
</evidence>
<feature type="domain" description="DDE-1" evidence="2">
    <location>
        <begin position="2"/>
        <end position="103"/>
    </location>
</feature>
<proteinExistence type="predicted"/>
<evidence type="ECO:0000313" key="4">
    <source>
        <dbReference type="Proteomes" id="UP000663836"/>
    </source>
</evidence>
<feature type="compositionally biased region" description="Acidic residues" evidence="1">
    <location>
        <begin position="186"/>
        <end position="201"/>
    </location>
</feature>
<dbReference type="InterPro" id="IPR050863">
    <property type="entry name" value="CenT-Element_Derived"/>
</dbReference>
<evidence type="ECO:0000256" key="1">
    <source>
        <dbReference type="SAM" id="MobiDB-lite"/>
    </source>
</evidence>
<feature type="region of interest" description="Disordered" evidence="1">
    <location>
        <begin position="185"/>
        <end position="206"/>
    </location>
</feature>
<reference evidence="3" key="1">
    <citation type="submission" date="2021-02" db="EMBL/GenBank/DDBJ databases">
        <authorList>
            <person name="Nowell W R."/>
        </authorList>
    </citation>
    <scope>NUCLEOTIDE SEQUENCE</scope>
</reference>
<comment type="caution">
    <text evidence="3">The sequence shown here is derived from an EMBL/GenBank/DDBJ whole genome shotgun (WGS) entry which is preliminary data.</text>
</comment>
<dbReference type="GO" id="GO:0003677">
    <property type="term" value="F:DNA binding"/>
    <property type="evidence" value="ECO:0007669"/>
    <property type="project" value="TreeGrafter"/>
</dbReference>
<dbReference type="Proteomes" id="UP000663836">
    <property type="component" value="Unassembled WGS sequence"/>
</dbReference>
<dbReference type="GO" id="GO:0005634">
    <property type="term" value="C:nucleus"/>
    <property type="evidence" value="ECO:0007669"/>
    <property type="project" value="TreeGrafter"/>
</dbReference>
<accession>A0A819SBF4</accession>
<protein>
    <recommendedName>
        <fullName evidence="2">DDE-1 domain-containing protein</fullName>
    </recommendedName>
</protein>
<name>A0A819SBF4_9BILA</name>
<organism evidence="3 4">
    <name type="scientific">Rotaria sordida</name>
    <dbReference type="NCBI Taxonomy" id="392033"/>
    <lineage>
        <taxon>Eukaryota</taxon>
        <taxon>Metazoa</taxon>
        <taxon>Spiralia</taxon>
        <taxon>Gnathifera</taxon>
        <taxon>Rotifera</taxon>
        <taxon>Eurotatoria</taxon>
        <taxon>Bdelloidea</taxon>
        <taxon>Philodinida</taxon>
        <taxon>Philodinidae</taxon>
        <taxon>Rotaria</taxon>
    </lineage>
</organism>
<dbReference type="AlphaFoldDB" id="A0A819SBF4"/>
<gene>
    <name evidence="3" type="ORF">JBS370_LOCUS29355</name>
</gene>